<gene>
    <name evidence="9" type="ORF">HMPREF9460_02720</name>
</gene>
<dbReference type="eggNOG" id="COG5542">
    <property type="taxonomic scope" value="Bacteria"/>
</dbReference>
<feature type="transmembrane region" description="Helical" evidence="8">
    <location>
        <begin position="167"/>
        <end position="186"/>
    </location>
</feature>
<evidence type="ECO:0000256" key="2">
    <source>
        <dbReference type="ARBA" id="ARBA00022475"/>
    </source>
</evidence>
<evidence type="ECO:0000313" key="9">
    <source>
        <dbReference type="EMBL" id="KGF54561.1"/>
    </source>
</evidence>
<keyword evidence="2" id="KW-1003">Cell membrane</keyword>
<feature type="transmembrane region" description="Helical" evidence="8">
    <location>
        <begin position="33"/>
        <end position="50"/>
    </location>
</feature>
<evidence type="ECO:0000256" key="5">
    <source>
        <dbReference type="ARBA" id="ARBA00022989"/>
    </source>
</evidence>
<dbReference type="EMBL" id="ADLO01000084">
    <property type="protein sequence ID" value="KGF54561.1"/>
    <property type="molecule type" value="Genomic_DNA"/>
</dbReference>
<dbReference type="RefSeq" id="WP_044941906.1">
    <property type="nucleotide sequence ID" value="NZ_KN174164.1"/>
</dbReference>
<comment type="caution">
    <text evidence="9">The sequence shown here is derived from an EMBL/GenBank/DDBJ whole genome shotgun (WGS) entry which is preliminary data.</text>
</comment>
<organism evidence="9 10">
    <name type="scientific">Flavonifractor plautii 1_3_50AFAA</name>
    <dbReference type="NCBI Taxonomy" id="742738"/>
    <lineage>
        <taxon>Bacteria</taxon>
        <taxon>Bacillati</taxon>
        <taxon>Bacillota</taxon>
        <taxon>Clostridia</taxon>
        <taxon>Eubacteriales</taxon>
        <taxon>Oscillospiraceae</taxon>
        <taxon>Flavonifractor</taxon>
    </lineage>
</organism>
<dbReference type="HOGENOM" id="CLU_043514_0_0_9"/>
<comment type="similarity">
    <text evidence="7">Belongs to the glycosyltransferase 87 family.</text>
</comment>
<evidence type="ECO:0000256" key="7">
    <source>
        <dbReference type="ARBA" id="ARBA00024033"/>
    </source>
</evidence>
<reference evidence="9 10" key="1">
    <citation type="submission" date="2011-08" db="EMBL/GenBank/DDBJ databases">
        <title>The Genome Sequence of Clostridium orbiscindens 1_3_50AFAA.</title>
        <authorList>
            <consortium name="The Broad Institute Genome Sequencing Platform"/>
            <person name="Earl A."/>
            <person name="Ward D."/>
            <person name="Feldgarden M."/>
            <person name="Gevers D."/>
            <person name="Daigneault M."/>
            <person name="Strauss J."/>
            <person name="Allen-Vercoe E."/>
            <person name="Young S.K."/>
            <person name="Zeng Q."/>
            <person name="Gargeya S."/>
            <person name="Fitzgerald M."/>
            <person name="Haas B."/>
            <person name="Abouelleil A."/>
            <person name="Alvarado L."/>
            <person name="Arachchi H.M."/>
            <person name="Berlin A."/>
            <person name="Brown A."/>
            <person name="Chapman S.B."/>
            <person name="Chen Z."/>
            <person name="Dunbar C."/>
            <person name="Freedman E."/>
            <person name="Gearin G."/>
            <person name="Gellesch M."/>
            <person name="Goldberg J."/>
            <person name="Griggs A."/>
            <person name="Gujja S."/>
            <person name="Heiman D."/>
            <person name="Howarth C."/>
            <person name="Larson L."/>
            <person name="Lui A."/>
            <person name="MacDonald P.J.P."/>
            <person name="Montmayeur A."/>
            <person name="Murphy C."/>
            <person name="Neiman D."/>
            <person name="Pearson M."/>
            <person name="Priest M."/>
            <person name="Roberts A."/>
            <person name="Saif S."/>
            <person name="Shea T."/>
            <person name="Shenoy N."/>
            <person name="Sisk P."/>
            <person name="Stolte C."/>
            <person name="Sykes S."/>
            <person name="Wortman J."/>
            <person name="Nusbaum C."/>
            <person name="Birren B."/>
        </authorList>
    </citation>
    <scope>NUCLEOTIDE SEQUENCE [LARGE SCALE GENOMIC DNA]</scope>
    <source>
        <strain evidence="9 10">1_3_50AFAA</strain>
    </source>
</reference>
<feature type="transmembrane region" description="Helical" evidence="8">
    <location>
        <begin position="307"/>
        <end position="330"/>
    </location>
</feature>
<keyword evidence="4 8" id="KW-0812">Transmembrane</keyword>
<keyword evidence="6 8" id="KW-0472">Membrane</keyword>
<evidence type="ECO:0000256" key="4">
    <source>
        <dbReference type="ARBA" id="ARBA00022692"/>
    </source>
</evidence>
<evidence type="ECO:0000256" key="6">
    <source>
        <dbReference type="ARBA" id="ARBA00023136"/>
    </source>
</evidence>
<protein>
    <recommendedName>
        <fullName evidence="11">Conjugal transfer protein TraL</fullName>
    </recommendedName>
</protein>
<keyword evidence="3" id="KW-0808">Transferase</keyword>
<dbReference type="Pfam" id="PF09594">
    <property type="entry name" value="GT87"/>
    <property type="match status" value="1"/>
</dbReference>
<dbReference type="PATRIC" id="fig|742738.3.peg.2796"/>
<comment type="subcellular location">
    <subcellularLocation>
        <location evidence="1">Cell membrane</location>
        <topology evidence="1">Multi-pass membrane protein</topology>
    </subcellularLocation>
</comment>
<evidence type="ECO:0000256" key="8">
    <source>
        <dbReference type="SAM" id="Phobius"/>
    </source>
</evidence>
<dbReference type="AlphaFoldDB" id="A0A096B6E1"/>
<feature type="transmembrane region" description="Helical" evidence="8">
    <location>
        <begin position="337"/>
        <end position="354"/>
    </location>
</feature>
<feature type="transmembrane region" description="Helical" evidence="8">
    <location>
        <begin position="134"/>
        <end position="155"/>
    </location>
</feature>
<evidence type="ECO:0000313" key="10">
    <source>
        <dbReference type="Proteomes" id="UP000029585"/>
    </source>
</evidence>
<dbReference type="GO" id="GO:0005886">
    <property type="term" value="C:plasma membrane"/>
    <property type="evidence" value="ECO:0007669"/>
    <property type="project" value="UniProtKB-SubCell"/>
</dbReference>
<name>A0A096B6E1_FLAPL</name>
<sequence length="445" mass="48148">MNVFSLSWAAAGLALLGLSLFPAGSLALGGAPAHLAVFLLLLALAALALRLLRREGLDRPRLLAALLPIGLAFFLRSLLLDYQSADYQMFLSQWAAAFRDGGGFAAVKLPIGNYNAPYLYFLAAISYLPIPDLYLIKLFSILFDVVLAWGGFRLVRHFAPESPNRPLLCFCLLLLLPTVILNGAFWGQCDALYGALTLHSLACALEGRNRSSLLLLGIAFSFKLQTVFVLPLWGGLWLLRRVRFRELSWFPAAYAATCVPALLLGKPLGDILGVYFGQAAEYSGYLNLNAPNVYALIPHGAEVNTALAARLGILAAFALAAAVLAALLVFRRQADDRALLAAAVVLAIGVPFLLPHMHERYFFLADVLALAWTCAFPRSAPCALLVELASLGAYVVVLRGKFTLAVSLDGRLFPMLCEALLMLAGLAFAVLSLARRLAFPQKSRE</sequence>
<dbReference type="GO" id="GO:0016758">
    <property type="term" value="F:hexosyltransferase activity"/>
    <property type="evidence" value="ECO:0007669"/>
    <property type="project" value="InterPro"/>
</dbReference>
<feature type="transmembrane region" description="Helical" evidence="8">
    <location>
        <begin position="62"/>
        <end position="80"/>
    </location>
</feature>
<dbReference type="InterPro" id="IPR018584">
    <property type="entry name" value="GT87"/>
</dbReference>
<proteinExistence type="inferred from homology"/>
<feature type="transmembrane region" description="Helical" evidence="8">
    <location>
        <begin position="246"/>
        <end position="265"/>
    </location>
</feature>
<evidence type="ECO:0000256" key="1">
    <source>
        <dbReference type="ARBA" id="ARBA00004651"/>
    </source>
</evidence>
<evidence type="ECO:0008006" key="11">
    <source>
        <dbReference type="Google" id="ProtNLM"/>
    </source>
</evidence>
<dbReference type="Proteomes" id="UP000029585">
    <property type="component" value="Unassembled WGS sequence"/>
</dbReference>
<accession>A0A096B6E1</accession>
<keyword evidence="5 8" id="KW-1133">Transmembrane helix</keyword>
<keyword evidence="10" id="KW-1185">Reference proteome</keyword>
<feature type="transmembrane region" description="Helical" evidence="8">
    <location>
        <begin position="214"/>
        <end position="239"/>
    </location>
</feature>
<feature type="transmembrane region" description="Helical" evidence="8">
    <location>
        <begin position="412"/>
        <end position="434"/>
    </location>
</feature>
<evidence type="ECO:0000256" key="3">
    <source>
        <dbReference type="ARBA" id="ARBA00022679"/>
    </source>
</evidence>